<keyword evidence="1" id="KW-0479">Metal-binding</keyword>
<keyword evidence="2" id="KW-0175">Coiled coil</keyword>
<dbReference type="InterPro" id="IPR001878">
    <property type="entry name" value="Znf_CCHC"/>
</dbReference>
<dbReference type="OrthoDB" id="8196440at2759"/>
<dbReference type="OMA" id="RRRECFN"/>
<keyword evidence="5" id="KW-1185">Reference proteome</keyword>
<dbReference type="PANTHER" id="PTHR33223:SF6">
    <property type="entry name" value="CCHC-TYPE DOMAIN-CONTAINING PROTEIN"/>
    <property type="match status" value="1"/>
</dbReference>
<dbReference type="EnsemblMetazoa" id="XM_014405813.1">
    <property type="protein sequence ID" value="XP_014261299.1"/>
    <property type="gene ID" value="LOC106673633"/>
</dbReference>
<dbReference type="Pfam" id="PF03732">
    <property type="entry name" value="Retrotrans_gag"/>
    <property type="match status" value="1"/>
</dbReference>
<dbReference type="SUPFAM" id="SSF57756">
    <property type="entry name" value="Retrovirus zinc finger-like domains"/>
    <property type="match status" value="1"/>
</dbReference>
<sequence>METIQAQMAALAKEIAVLKQDNATLRSEGEAKKIGKEDLVPRKKNLALLSIVPSWAGNPEDIRVGKFLEIIDDVGASGEWDDIDKILACKTRVKGEAAACIESYPSLKTGSATWAEYKEILRERFQELDKPENYLVQLHSLQQGMDEGVKAFAVRCRALGGKAMPKEGSAEEIAGARKQMDRAVLAAFLNGLRGEVGRFIRYSPPSSLKEAEEKAAFMEHEDSRRENRGPPETAQVFGIDDKLPEKSIQPCNCSRKPEVYQVTGSQERTVMCYRCGQPGHMARDCKTPPARGPPETRRRRECFNCGRPGHFASHCRAQPRRTTACGNPKA</sequence>
<name>A0A8I6THN3_CIMLE</name>
<accession>A0A8I6THN3</accession>
<dbReference type="Proteomes" id="UP000494040">
    <property type="component" value="Unassembled WGS sequence"/>
</dbReference>
<feature type="domain" description="CCHC-type" evidence="3">
    <location>
        <begin position="272"/>
        <end position="286"/>
    </location>
</feature>
<dbReference type="GO" id="GO:0008270">
    <property type="term" value="F:zinc ion binding"/>
    <property type="evidence" value="ECO:0007669"/>
    <property type="project" value="UniProtKB-KW"/>
</dbReference>
<evidence type="ECO:0000256" key="2">
    <source>
        <dbReference type="SAM" id="Coils"/>
    </source>
</evidence>
<dbReference type="AlphaFoldDB" id="A0A8I6THN3"/>
<protein>
    <recommendedName>
        <fullName evidence="3">CCHC-type domain-containing protein</fullName>
    </recommendedName>
</protein>
<dbReference type="KEGG" id="clec:106673633"/>
<evidence type="ECO:0000259" key="3">
    <source>
        <dbReference type="PROSITE" id="PS50158"/>
    </source>
</evidence>
<gene>
    <name evidence="4" type="primary">106673633</name>
</gene>
<dbReference type="SMART" id="SM00343">
    <property type="entry name" value="ZnF_C2HC"/>
    <property type="match status" value="2"/>
</dbReference>
<dbReference type="GO" id="GO:0003676">
    <property type="term" value="F:nucleic acid binding"/>
    <property type="evidence" value="ECO:0007669"/>
    <property type="project" value="InterPro"/>
</dbReference>
<dbReference type="Gene3D" id="4.10.60.10">
    <property type="entry name" value="Zinc finger, CCHC-type"/>
    <property type="match status" value="2"/>
</dbReference>
<reference evidence="4" key="1">
    <citation type="submission" date="2022-01" db="UniProtKB">
        <authorList>
            <consortium name="EnsemblMetazoa"/>
        </authorList>
    </citation>
    <scope>IDENTIFICATION</scope>
</reference>
<dbReference type="InterPro" id="IPR036875">
    <property type="entry name" value="Znf_CCHC_sf"/>
</dbReference>
<dbReference type="PANTHER" id="PTHR33223">
    <property type="entry name" value="CCHC-TYPE DOMAIN-CONTAINING PROTEIN"/>
    <property type="match status" value="1"/>
</dbReference>
<feature type="domain" description="CCHC-type" evidence="3">
    <location>
        <begin position="302"/>
        <end position="316"/>
    </location>
</feature>
<organism evidence="4 5">
    <name type="scientific">Cimex lectularius</name>
    <name type="common">Bed bug</name>
    <name type="synonym">Acanthia lectularia</name>
    <dbReference type="NCBI Taxonomy" id="79782"/>
    <lineage>
        <taxon>Eukaryota</taxon>
        <taxon>Metazoa</taxon>
        <taxon>Ecdysozoa</taxon>
        <taxon>Arthropoda</taxon>
        <taxon>Hexapoda</taxon>
        <taxon>Insecta</taxon>
        <taxon>Pterygota</taxon>
        <taxon>Neoptera</taxon>
        <taxon>Paraneoptera</taxon>
        <taxon>Hemiptera</taxon>
        <taxon>Heteroptera</taxon>
        <taxon>Panheteroptera</taxon>
        <taxon>Cimicomorpha</taxon>
        <taxon>Cimicidae</taxon>
        <taxon>Cimex</taxon>
    </lineage>
</organism>
<evidence type="ECO:0000256" key="1">
    <source>
        <dbReference type="PROSITE-ProRule" id="PRU00047"/>
    </source>
</evidence>
<dbReference type="InterPro" id="IPR005162">
    <property type="entry name" value="Retrotrans_gag_dom"/>
</dbReference>
<proteinExistence type="predicted"/>
<evidence type="ECO:0000313" key="5">
    <source>
        <dbReference type="Proteomes" id="UP000494040"/>
    </source>
</evidence>
<evidence type="ECO:0000313" key="4">
    <source>
        <dbReference type="EnsemblMetazoa" id="XP_014261299.1"/>
    </source>
</evidence>
<keyword evidence="1" id="KW-0863">Zinc-finger</keyword>
<dbReference type="Pfam" id="PF00098">
    <property type="entry name" value="zf-CCHC"/>
    <property type="match status" value="2"/>
</dbReference>
<dbReference type="PROSITE" id="PS50158">
    <property type="entry name" value="ZF_CCHC"/>
    <property type="match status" value="2"/>
</dbReference>
<feature type="coiled-coil region" evidence="2">
    <location>
        <begin position="1"/>
        <end position="28"/>
    </location>
</feature>
<keyword evidence="1" id="KW-0862">Zinc</keyword>